<evidence type="ECO:0000313" key="3">
    <source>
        <dbReference type="Proteomes" id="UP000030653"/>
    </source>
</evidence>
<keyword evidence="3" id="KW-1185">Reference proteome</keyword>
<organism evidence="2 3">
    <name type="scientific">Dacryopinax primogenitus (strain DJM 731)</name>
    <name type="common">Brown rot fungus</name>
    <dbReference type="NCBI Taxonomy" id="1858805"/>
    <lineage>
        <taxon>Eukaryota</taxon>
        <taxon>Fungi</taxon>
        <taxon>Dikarya</taxon>
        <taxon>Basidiomycota</taxon>
        <taxon>Agaricomycotina</taxon>
        <taxon>Dacrymycetes</taxon>
        <taxon>Dacrymycetales</taxon>
        <taxon>Dacrymycetaceae</taxon>
        <taxon>Dacryopinax</taxon>
    </lineage>
</organism>
<protein>
    <submittedName>
        <fullName evidence="2">Uncharacterized protein</fullName>
    </submittedName>
</protein>
<evidence type="ECO:0000313" key="2">
    <source>
        <dbReference type="EMBL" id="EJU04965.1"/>
    </source>
</evidence>
<dbReference type="RefSeq" id="XP_040631859.1">
    <property type="nucleotide sequence ID" value="XM_040771974.1"/>
</dbReference>
<dbReference type="AlphaFoldDB" id="M5G9L7"/>
<proteinExistence type="predicted"/>
<dbReference type="Proteomes" id="UP000030653">
    <property type="component" value="Unassembled WGS sequence"/>
</dbReference>
<feature type="compositionally biased region" description="Basic and acidic residues" evidence="1">
    <location>
        <begin position="100"/>
        <end position="110"/>
    </location>
</feature>
<name>M5G9L7_DACPD</name>
<dbReference type="STRING" id="1858805.M5G9L7"/>
<dbReference type="EMBL" id="JH795857">
    <property type="protein sequence ID" value="EJU04965.1"/>
    <property type="molecule type" value="Genomic_DNA"/>
</dbReference>
<dbReference type="OMA" id="EMHESAP"/>
<accession>M5G9L7</accession>
<gene>
    <name evidence="2" type="ORF">DACRYDRAFT_20538</name>
</gene>
<dbReference type="HOGENOM" id="CLU_2170978_0_0_1"/>
<feature type="region of interest" description="Disordered" evidence="1">
    <location>
        <begin position="83"/>
        <end position="110"/>
    </location>
</feature>
<dbReference type="GeneID" id="63687036"/>
<sequence length="110" mass="12047">MFALVVRNVPRVSRRAVAPLAALPGRYYTGGGNVHGNDPHVIEKELNRNKTKHGEMHESAPHNHAPGWNELLASESEADIKADKAEGTPAELQRSTVDFLKAKEKGNKDT</sequence>
<reference evidence="2 3" key="1">
    <citation type="journal article" date="2012" name="Science">
        <title>The Paleozoic origin of enzymatic lignin decomposition reconstructed from 31 fungal genomes.</title>
        <authorList>
            <person name="Floudas D."/>
            <person name="Binder M."/>
            <person name="Riley R."/>
            <person name="Barry K."/>
            <person name="Blanchette R.A."/>
            <person name="Henrissat B."/>
            <person name="Martinez A.T."/>
            <person name="Otillar R."/>
            <person name="Spatafora J.W."/>
            <person name="Yadav J.S."/>
            <person name="Aerts A."/>
            <person name="Benoit I."/>
            <person name="Boyd A."/>
            <person name="Carlson A."/>
            <person name="Copeland A."/>
            <person name="Coutinho P.M."/>
            <person name="de Vries R.P."/>
            <person name="Ferreira P."/>
            <person name="Findley K."/>
            <person name="Foster B."/>
            <person name="Gaskell J."/>
            <person name="Glotzer D."/>
            <person name="Gorecki P."/>
            <person name="Heitman J."/>
            <person name="Hesse C."/>
            <person name="Hori C."/>
            <person name="Igarashi K."/>
            <person name="Jurgens J.A."/>
            <person name="Kallen N."/>
            <person name="Kersten P."/>
            <person name="Kohler A."/>
            <person name="Kuees U."/>
            <person name="Kumar T.K.A."/>
            <person name="Kuo A."/>
            <person name="LaButti K."/>
            <person name="Larrondo L.F."/>
            <person name="Lindquist E."/>
            <person name="Ling A."/>
            <person name="Lombard V."/>
            <person name="Lucas S."/>
            <person name="Lundell T."/>
            <person name="Martin R."/>
            <person name="McLaughlin D.J."/>
            <person name="Morgenstern I."/>
            <person name="Morin E."/>
            <person name="Murat C."/>
            <person name="Nagy L.G."/>
            <person name="Nolan M."/>
            <person name="Ohm R.A."/>
            <person name="Patyshakuliyeva A."/>
            <person name="Rokas A."/>
            <person name="Ruiz-Duenas F.J."/>
            <person name="Sabat G."/>
            <person name="Salamov A."/>
            <person name="Samejima M."/>
            <person name="Schmutz J."/>
            <person name="Slot J.C."/>
            <person name="St John F."/>
            <person name="Stenlid J."/>
            <person name="Sun H."/>
            <person name="Sun S."/>
            <person name="Syed K."/>
            <person name="Tsang A."/>
            <person name="Wiebenga A."/>
            <person name="Young D."/>
            <person name="Pisabarro A."/>
            <person name="Eastwood D.C."/>
            <person name="Martin F."/>
            <person name="Cullen D."/>
            <person name="Grigoriev I.V."/>
            <person name="Hibbett D.S."/>
        </authorList>
    </citation>
    <scope>NUCLEOTIDE SEQUENCE [LARGE SCALE GENOMIC DNA]</scope>
    <source>
        <strain evidence="2 3">DJM-731 SS1</strain>
    </source>
</reference>
<dbReference type="OrthoDB" id="529205at2759"/>
<evidence type="ECO:0000256" key="1">
    <source>
        <dbReference type="SAM" id="MobiDB-lite"/>
    </source>
</evidence>